<keyword evidence="1" id="KW-0378">Hydrolase</keyword>
<dbReference type="Proteomes" id="UP000727993">
    <property type="component" value="Unassembled WGS sequence"/>
</dbReference>
<organism evidence="1 2">
    <name type="scientific">Candidatus Neomicrothrix subdominans</name>
    <dbReference type="NCBI Taxonomy" id="2954438"/>
    <lineage>
        <taxon>Bacteria</taxon>
        <taxon>Bacillati</taxon>
        <taxon>Actinomycetota</taxon>
        <taxon>Acidimicrobiia</taxon>
        <taxon>Acidimicrobiales</taxon>
        <taxon>Microthrixaceae</taxon>
        <taxon>Candidatus Neomicrothrix</taxon>
    </lineage>
</organism>
<dbReference type="AlphaFoldDB" id="A0A936N8F5"/>
<comment type="caution">
    <text evidence="1">The sequence shown here is derived from an EMBL/GenBank/DDBJ whole genome shotgun (WGS) entry which is preliminary data.</text>
</comment>
<dbReference type="EMBL" id="JADJZA010000001">
    <property type="protein sequence ID" value="MBK9295533.1"/>
    <property type="molecule type" value="Genomic_DNA"/>
</dbReference>
<protein>
    <submittedName>
        <fullName evidence="1">Dienelactone hydrolase family protein</fullName>
    </submittedName>
</protein>
<evidence type="ECO:0000313" key="2">
    <source>
        <dbReference type="Proteomes" id="UP000727993"/>
    </source>
</evidence>
<sequence length="267" mass="27950">MAADDPLDDFELGSHSGGGFTREVYRSGEGPNCIVMAEIPGITPAVADFARRVRTLGCSVTLPVLFGEPGRSISPSYIARSITKACVASEFAAFATNSTAPISTWLRSLANAEHERCGGPGVGAVGMCFTGGFALGMMTEPSVVAPVLSQPSLPIGPGKRRSSSVHLSPVDRAAVEARAAAGVCVIGARFSDDPLSPARRFAALEDLLGENFIGIEIDSSKNNPHGNRRLAHSVLTEDLVDEPGHPTRVALDQVLEFLADRLLPDAG</sequence>
<proteinExistence type="predicted"/>
<dbReference type="InterPro" id="IPR029058">
    <property type="entry name" value="AB_hydrolase_fold"/>
</dbReference>
<accession>A0A936N8F5</accession>
<reference evidence="1 2" key="1">
    <citation type="submission" date="2020-10" db="EMBL/GenBank/DDBJ databases">
        <title>Connecting structure to function with the recovery of over 1000 high-quality activated sludge metagenome-assembled genomes encoding full-length rRNA genes using long-read sequencing.</title>
        <authorList>
            <person name="Singleton C.M."/>
            <person name="Petriglieri F."/>
            <person name="Kristensen J.M."/>
            <person name="Kirkegaard R.H."/>
            <person name="Michaelsen T.Y."/>
            <person name="Andersen M.H."/>
            <person name="Karst S.M."/>
            <person name="Dueholm M.S."/>
            <person name="Nielsen P.H."/>
            <person name="Albertsen M."/>
        </authorList>
    </citation>
    <scope>NUCLEOTIDE SEQUENCE [LARGE SCALE GENOMIC DNA]</scope>
    <source>
        <strain evidence="1">Lyne_18-Q3-R50-59_MAXAC.006</strain>
    </source>
</reference>
<name>A0A936N8F5_9ACTN</name>
<gene>
    <name evidence="1" type="ORF">IPN02_01390</name>
</gene>
<evidence type="ECO:0000313" key="1">
    <source>
        <dbReference type="EMBL" id="MBK9295533.1"/>
    </source>
</evidence>
<dbReference type="Gene3D" id="3.40.50.1820">
    <property type="entry name" value="alpha/beta hydrolase"/>
    <property type="match status" value="1"/>
</dbReference>
<dbReference type="GO" id="GO:0016787">
    <property type="term" value="F:hydrolase activity"/>
    <property type="evidence" value="ECO:0007669"/>
    <property type="project" value="UniProtKB-KW"/>
</dbReference>
<dbReference type="SUPFAM" id="SSF53474">
    <property type="entry name" value="alpha/beta-Hydrolases"/>
    <property type="match status" value="1"/>
</dbReference>